<feature type="domain" description="Non-haem dioxygenase N-terminal" evidence="6">
    <location>
        <begin position="191"/>
        <end position="245"/>
    </location>
</feature>
<dbReference type="EMBL" id="PKPP01001602">
    <property type="protein sequence ID" value="PWA81334.1"/>
    <property type="molecule type" value="Genomic_DNA"/>
</dbReference>
<evidence type="ECO:0000256" key="4">
    <source>
        <dbReference type="ARBA" id="ARBA00023002"/>
    </source>
</evidence>
<keyword evidence="3" id="KW-0223">Dioxygenase</keyword>
<dbReference type="OrthoDB" id="288590at2759"/>
<dbReference type="Gene3D" id="2.60.120.330">
    <property type="entry name" value="B-lactam Antibiotic, Isopenicillin N Synthase, Chain"/>
    <property type="match status" value="1"/>
</dbReference>
<dbReference type="InterPro" id="IPR026992">
    <property type="entry name" value="DIOX_N"/>
</dbReference>
<evidence type="ECO:0000256" key="1">
    <source>
        <dbReference type="ARBA" id="ARBA00001961"/>
    </source>
</evidence>
<dbReference type="PANTHER" id="PTHR10209">
    <property type="entry name" value="OXIDOREDUCTASE, 2OG-FE II OXYGENASE FAMILY PROTEIN"/>
    <property type="match status" value="1"/>
</dbReference>
<evidence type="ECO:0000256" key="5">
    <source>
        <dbReference type="ARBA" id="ARBA00023004"/>
    </source>
</evidence>
<dbReference type="Pfam" id="PF14226">
    <property type="entry name" value="DIOX_N"/>
    <property type="match status" value="1"/>
</dbReference>
<reference evidence="7 8" key="1">
    <citation type="journal article" date="2018" name="Mol. Plant">
        <title>The genome of Artemisia annua provides insight into the evolution of Asteraceae family and artemisinin biosynthesis.</title>
        <authorList>
            <person name="Shen Q."/>
            <person name="Zhang L."/>
            <person name="Liao Z."/>
            <person name="Wang S."/>
            <person name="Yan T."/>
            <person name="Shi P."/>
            <person name="Liu M."/>
            <person name="Fu X."/>
            <person name="Pan Q."/>
            <person name="Wang Y."/>
            <person name="Lv Z."/>
            <person name="Lu X."/>
            <person name="Zhang F."/>
            <person name="Jiang W."/>
            <person name="Ma Y."/>
            <person name="Chen M."/>
            <person name="Hao X."/>
            <person name="Li L."/>
            <person name="Tang Y."/>
            <person name="Lv G."/>
            <person name="Zhou Y."/>
            <person name="Sun X."/>
            <person name="Brodelius P.E."/>
            <person name="Rose J.K.C."/>
            <person name="Tang K."/>
        </authorList>
    </citation>
    <scope>NUCLEOTIDE SEQUENCE [LARGE SCALE GENOMIC DNA]</scope>
    <source>
        <strain evidence="8">cv. Huhao1</strain>
        <tissue evidence="7">Leaf</tissue>
    </source>
</reference>
<evidence type="ECO:0000259" key="6">
    <source>
        <dbReference type="Pfam" id="PF14226"/>
    </source>
</evidence>
<dbReference type="Proteomes" id="UP000245207">
    <property type="component" value="Unassembled WGS sequence"/>
</dbReference>
<evidence type="ECO:0000256" key="3">
    <source>
        <dbReference type="ARBA" id="ARBA00022964"/>
    </source>
</evidence>
<dbReference type="SUPFAM" id="SSF51197">
    <property type="entry name" value="Clavaminate synthase-like"/>
    <property type="match status" value="1"/>
</dbReference>
<evidence type="ECO:0000313" key="7">
    <source>
        <dbReference type="EMBL" id="PWA81334.1"/>
    </source>
</evidence>
<keyword evidence="5" id="KW-0408">Iron</keyword>
<protein>
    <submittedName>
        <fullName evidence="7">2-oxoglutarate (2OG) and Fe(II)-dependent oxygenase superfamily protein</fullName>
    </submittedName>
</protein>
<keyword evidence="2" id="KW-0479">Metal-binding</keyword>
<dbReference type="InterPro" id="IPR027443">
    <property type="entry name" value="IPNS-like_sf"/>
</dbReference>
<proteinExistence type="predicted"/>
<name>A0A2U1P6F4_ARTAN</name>
<keyword evidence="4" id="KW-0560">Oxidoreductase</keyword>
<evidence type="ECO:0000313" key="8">
    <source>
        <dbReference type="Proteomes" id="UP000245207"/>
    </source>
</evidence>
<keyword evidence="8" id="KW-1185">Reference proteome</keyword>
<organism evidence="7 8">
    <name type="scientific">Artemisia annua</name>
    <name type="common">Sweet wormwood</name>
    <dbReference type="NCBI Taxonomy" id="35608"/>
    <lineage>
        <taxon>Eukaryota</taxon>
        <taxon>Viridiplantae</taxon>
        <taxon>Streptophyta</taxon>
        <taxon>Embryophyta</taxon>
        <taxon>Tracheophyta</taxon>
        <taxon>Spermatophyta</taxon>
        <taxon>Magnoliopsida</taxon>
        <taxon>eudicotyledons</taxon>
        <taxon>Gunneridae</taxon>
        <taxon>Pentapetalae</taxon>
        <taxon>asterids</taxon>
        <taxon>campanulids</taxon>
        <taxon>Asterales</taxon>
        <taxon>Asteraceae</taxon>
        <taxon>Asteroideae</taxon>
        <taxon>Anthemideae</taxon>
        <taxon>Artemisiinae</taxon>
        <taxon>Artemisia</taxon>
    </lineage>
</organism>
<dbReference type="GO" id="GO:0046872">
    <property type="term" value="F:metal ion binding"/>
    <property type="evidence" value="ECO:0007669"/>
    <property type="project" value="UniProtKB-KW"/>
</dbReference>
<dbReference type="STRING" id="35608.A0A2U1P6F4"/>
<comment type="cofactor">
    <cofactor evidence="1">
        <name>L-ascorbate</name>
        <dbReference type="ChEBI" id="CHEBI:38290"/>
    </cofactor>
</comment>
<dbReference type="AlphaFoldDB" id="A0A2U1P6F4"/>
<accession>A0A2U1P6F4</accession>
<sequence>MHSILKKNPDTSPILDIQRQRYQDPEVEKTMNMIQLPDLVEVNPQNYEVTSRELTTAITVLQLFLSSSKPVLRFAVVQTLSKDELLKQPIASNDSDSSDVNEIPTAVIEVSQDELMKNRPRKDQVNQLKDANAKPKYRIGSSLKHRIASEMCKNPKLQLLMYKSCIKLIVCVHPAEFQNYNEELNQDSILVIDMSNFDDPNVANAICAAASKWGFFQIVNHGVPIQVLDDVKDATRKFFTLPLKKFEILKRKFAEKALEWNDYLSFFFVLDVEAATLWPPVCRIRSTTVMLPLFNLDLTALMVPSSNPDGGNCDVIFSCDGDMLVASTCKKDFICTIFFVKDRSSKSSQKDDQSVESPGSPRNQKLIQITTRWDPSDACKPDVEDALIFYPTAEEFEDTLGYL</sequence>
<evidence type="ECO:0000256" key="2">
    <source>
        <dbReference type="ARBA" id="ARBA00022723"/>
    </source>
</evidence>
<dbReference type="GO" id="GO:0051213">
    <property type="term" value="F:dioxygenase activity"/>
    <property type="evidence" value="ECO:0007669"/>
    <property type="project" value="UniProtKB-KW"/>
</dbReference>
<comment type="caution">
    <text evidence="7">The sequence shown here is derived from an EMBL/GenBank/DDBJ whole genome shotgun (WGS) entry which is preliminary data.</text>
</comment>
<dbReference type="PANTHER" id="PTHR10209:SF243">
    <property type="entry name" value="FERULOYL COA ORTHO-HYDROXYLASE 1-RELATED"/>
    <property type="match status" value="1"/>
</dbReference>
<gene>
    <name evidence="7" type="ORF">CTI12_AA186740</name>
</gene>